<proteinExistence type="predicted"/>
<name>A0A7T0G1D6_9BACT</name>
<gene>
    <name evidence="1" type="ORF">G3M70_13510</name>
</gene>
<dbReference type="KEGG" id="nli:G3M70_13510"/>
<sequence length="152" mass="17686">MPGKSLTFHSTVLHKSIRETDSTFNQYLKSLDTISNDIRNLENYLREKGVTHNFSYFAGSYLPEEKASFITWRYCESAKKYRLFYTVMVWNDPDDEFNKPTQESIEWEKPLIETESAIRMSVFPALPEFIKSLAEEVKVLQRKAVVSILGTS</sequence>
<accession>A0A7T0G1D6</accession>
<dbReference type="EMBL" id="CP048685">
    <property type="protein sequence ID" value="QPJ62838.1"/>
    <property type="molecule type" value="Genomic_DNA"/>
</dbReference>
<evidence type="ECO:0000313" key="1">
    <source>
        <dbReference type="EMBL" id="QPJ62838.1"/>
    </source>
</evidence>
<reference evidence="1 2" key="1">
    <citation type="submission" date="2020-02" db="EMBL/GenBank/DDBJ databases">
        <title>Genomic and physiological characterization of two novel Nitrospinaceae genera.</title>
        <authorList>
            <person name="Mueller A.J."/>
            <person name="Jung M.-Y."/>
            <person name="Strachan C.R."/>
            <person name="Herbold C.W."/>
            <person name="Kirkegaard R.H."/>
            <person name="Daims H."/>
        </authorList>
    </citation>
    <scope>NUCLEOTIDE SEQUENCE [LARGE SCALE GENOMIC DNA]</scope>
    <source>
        <strain evidence="1">EB</strain>
    </source>
</reference>
<dbReference type="Proteomes" id="UP000594688">
    <property type="component" value="Chromosome"/>
</dbReference>
<protein>
    <submittedName>
        <fullName evidence="1">Uncharacterized protein</fullName>
    </submittedName>
</protein>
<evidence type="ECO:0000313" key="2">
    <source>
        <dbReference type="Proteomes" id="UP000594688"/>
    </source>
</evidence>
<organism evidence="1 2">
    <name type="scientific">Candidatus Nitronauta litoralis</name>
    <dbReference type="NCBI Taxonomy" id="2705533"/>
    <lineage>
        <taxon>Bacteria</taxon>
        <taxon>Pseudomonadati</taxon>
        <taxon>Nitrospinota/Tectimicrobiota group</taxon>
        <taxon>Nitrospinota</taxon>
        <taxon>Nitrospinia</taxon>
        <taxon>Nitrospinales</taxon>
        <taxon>Nitrospinaceae</taxon>
        <taxon>Candidatus Nitronauta</taxon>
    </lineage>
</organism>
<dbReference type="AlphaFoldDB" id="A0A7T0G1D6"/>